<protein>
    <submittedName>
        <fullName evidence="1">Uncharacterized protein</fullName>
    </submittedName>
</protein>
<keyword evidence="2" id="KW-1185">Reference proteome</keyword>
<accession>A0A2I0XEI7</accession>
<gene>
    <name evidence="1" type="ORF">MA16_Dca002153</name>
</gene>
<sequence>MEFGNYQQRKARREYCMQELNSWEPIEELVSFLFNDEGFIQNEVKRMSEVSIQPDIRDSAEIFFSELGQSDVSI</sequence>
<reference evidence="1 2" key="1">
    <citation type="journal article" date="2016" name="Sci. Rep.">
        <title>The Dendrobium catenatum Lindl. genome sequence provides insights into polysaccharide synthase, floral development and adaptive evolution.</title>
        <authorList>
            <person name="Zhang G.Q."/>
            <person name="Xu Q."/>
            <person name="Bian C."/>
            <person name="Tsai W.C."/>
            <person name="Yeh C.M."/>
            <person name="Liu K.W."/>
            <person name="Yoshida K."/>
            <person name="Zhang L.S."/>
            <person name="Chang S.B."/>
            <person name="Chen F."/>
            <person name="Shi Y."/>
            <person name="Su Y.Y."/>
            <person name="Zhang Y.Q."/>
            <person name="Chen L.J."/>
            <person name="Yin Y."/>
            <person name="Lin M."/>
            <person name="Huang H."/>
            <person name="Deng H."/>
            <person name="Wang Z.W."/>
            <person name="Zhu S.L."/>
            <person name="Zhao X."/>
            <person name="Deng C."/>
            <person name="Niu S.C."/>
            <person name="Huang J."/>
            <person name="Wang M."/>
            <person name="Liu G.H."/>
            <person name="Yang H.J."/>
            <person name="Xiao X.J."/>
            <person name="Hsiao Y.Y."/>
            <person name="Wu W.L."/>
            <person name="Chen Y.Y."/>
            <person name="Mitsuda N."/>
            <person name="Ohme-Takagi M."/>
            <person name="Luo Y.B."/>
            <person name="Van de Peer Y."/>
            <person name="Liu Z.J."/>
        </authorList>
    </citation>
    <scope>NUCLEOTIDE SEQUENCE [LARGE SCALE GENOMIC DNA]</scope>
    <source>
        <tissue evidence="1">The whole plant</tissue>
    </source>
</reference>
<dbReference type="AlphaFoldDB" id="A0A2I0XEI7"/>
<proteinExistence type="predicted"/>
<name>A0A2I0XEI7_9ASPA</name>
<dbReference type="Proteomes" id="UP000233837">
    <property type="component" value="Unassembled WGS sequence"/>
</dbReference>
<evidence type="ECO:0000313" key="2">
    <source>
        <dbReference type="Proteomes" id="UP000233837"/>
    </source>
</evidence>
<reference evidence="1 2" key="2">
    <citation type="journal article" date="2017" name="Nature">
        <title>The Apostasia genome and the evolution of orchids.</title>
        <authorList>
            <person name="Zhang G.Q."/>
            <person name="Liu K.W."/>
            <person name="Li Z."/>
            <person name="Lohaus R."/>
            <person name="Hsiao Y.Y."/>
            <person name="Niu S.C."/>
            <person name="Wang J.Y."/>
            <person name="Lin Y.C."/>
            <person name="Xu Q."/>
            <person name="Chen L.J."/>
            <person name="Yoshida K."/>
            <person name="Fujiwara S."/>
            <person name="Wang Z.W."/>
            <person name="Zhang Y.Q."/>
            <person name="Mitsuda N."/>
            <person name="Wang M."/>
            <person name="Liu G.H."/>
            <person name="Pecoraro L."/>
            <person name="Huang H.X."/>
            <person name="Xiao X.J."/>
            <person name="Lin M."/>
            <person name="Wu X.Y."/>
            <person name="Wu W.L."/>
            <person name="Chen Y.Y."/>
            <person name="Chang S.B."/>
            <person name="Sakamoto S."/>
            <person name="Ohme-Takagi M."/>
            <person name="Yagi M."/>
            <person name="Zeng S.J."/>
            <person name="Shen C.Y."/>
            <person name="Yeh C.M."/>
            <person name="Luo Y.B."/>
            <person name="Tsai W.C."/>
            <person name="Van de Peer Y."/>
            <person name="Liu Z.J."/>
        </authorList>
    </citation>
    <scope>NUCLEOTIDE SEQUENCE [LARGE SCALE GENOMIC DNA]</scope>
    <source>
        <tissue evidence="1">The whole plant</tissue>
    </source>
</reference>
<organism evidence="1 2">
    <name type="scientific">Dendrobium catenatum</name>
    <dbReference type="NCBI Taxonomy" id="906689"/>
    <lineage>
        <taxon>Eukaryota</taxon>
        <taxon>Viridiplantae</taxon>
        <taxon>Streptophyta</taxon>
        <taxon>Embryophyta</taxon>
        <taxon>Tracheophyta</taxon>
        <taxon>Spermatophyta</taxon>
        <taxon>Magnoliopsida</taxon>
        <taxon>Liliopsida</taxon>
        <taxon>Asparagales</taxon>
        <taxon>Orchidaceae</taxon>
        <taxon>Epidendroideae</taxon>
        <taxon>Malaxideae</taxon>
        <taxon>Dendrobiinae</taxon>
        <taxon>Dendrobium</taxon>
    </lineage>
</organism>
<evidence type="ECO:0000313" key="1">
    <source>
        <dbReference type="EMBL" id="PKU86322.1"/>
    </source>
</evidence>
<dbReference type="EMBL" id="KZ501954">
    <property type="protein sequence ID" value="PKU86322.1"/>
    <property type="molecule type" value="Genomic_DNA"/>
</dbReference>